<evidence type="ECO:0000256" key="6">
    <source>
        <dbReference type="ARBA" id="ARBA00023306"/>
    </source>
</evidence>
<comment type="caution">
    <text evidence="7">The sequence shown here is derived from an EMBL/GenBank/DDBJ whole genome shotgun (WGS) entry which is preliminary data.</text>
</comment>
<comment type="subcellular location">
    <subcellularLocation>
        <location evidence="1">Cell septum</location>
    </subcellularLocation>
</comment>
<gene>
    <name evidence="7" type="ORF">ACFSXZ_10325</name>
</gene>
<organism evidence="7 8">
    <name type="scientific">Amycolatopsis pigmentata</name>
    <dbReference type="NCBI Taxonomy" id="450801"/>
    <lineage>
        <taxon>Bacteria</taxon>
        <taxon>Bacillati</taxon>
        <taxon>Actinomycetota</taxon>
        <taxon>Actinomycetes</taxon>
        <taxon>Pseudonocardiales</taxon>
        <taxon>Pseudonocardiaceae</taxon>
        <taxon>Amycolatopsis</taxon>
    </lineage>
</organism>
<dbReference type="EMBL" id="JBHUKR010000006">
    <property type="protein sequence ID" value="MFD2416719.1"/>
    <property type="molecule type" value="Genomic_DNA"/>
</dbReference>
<keyword evidence="4" id="KW-0749">Sporulation</keyword>
<dbReference type="Gene3D" id="2.30.31.20">
    <property type="entry name" value="Sporulation-specific cell division protein SsgB"/>
    <property type="match status" value="1"/>
</dbReference>
<comment type="similarity">
    <text evidence="2">Belongs to the SsgA family.</text>
</comment>
<accession>A0ABW5FQ40</accession>
<evidence type="ECO:0000256" key="1">
    <source>
        <dbReference type="ARBA" id="ARBA00004431"/>
    </source>
</evidence>
<evidence type="ECO:0000256" key="3">
    <source>
        <dbReference type="ARBA" id="ARBA00022618"/>
    </source>
</evidence>
<keyword evidence="6" id="KW-0131">Cell cycle</keyword>
<evidence type="ECO:0000313" key="8">
    <source>
        <dbReference type="Proteomes" id="UP001597417"/>
    </source>
</evidence>
<dbReference type="RefSeq" id="WP_378263768.1">
    <property type="nucleotide sequence ID" value="NZ_JBHUKR010000006.1"/>
</dbReference>
<keyword evidence="3" id="KW-0132">Cell division</keyword>
<name>A0ABW5FQ40_9PSEU</name>
<proteinExistence type="inferred from homology"/>
<sequence length="126" mass="13982">MEQHQYVNLDGSATPVYSRWSFDSADPYAITLAFGEDQGWVVWRFARDLVIEGLAQPAGLGDVRVRPDLAECSDILVIELESPHGYAVIEMAREDAETFVARTMEAVPPGTERIDIDALIAQVMKV</sequence>
<evidence type="ECO:0000256" key="5">
    <source>
        <dbReference type="ARBA" id="ARBA00023210"/>
    </source>
</evidence>
<evidence type="ECO:0000313" key="7">
    <source>
        <dbReference type="EMBL" id="MFD2416719.1"/>
    </source>
</evidence>
<protein>
    <submittedName>
        <fullName evidence="7">SsgA family sporulation/cell division regulator</fullName>
    </submittedName>
</protein>
<keyword evidence="8" id="KW-1185">Reference proteome</keyword>
<evidence type="ECO:0000256" key="2">
    <source>
        <dbReference type="ARBA" id="ARBA00009323"/>
    </source>
</evidence>
<reference evidence="8" key="1">
    <citation type="journal article" date="2019" name="Int. J. Syst. Evol. Microbiol.">
        <title>The Global Catalogue of Microorganisms (GCM) 10K type strain sequencing project: providing services to taxonomists for standard genome sequencing and annotation.</title>
        <authorList>
            <consortium name="The Broad Institute Genomics Platform"/>
            <consortium name="The Broad Institute Genome Sequencing Center for Infectious Disease"/>
            <person name="Wu L."/>
            <person name="Ma J."/>
        </authorList>
    </citation>
    <scope>NUCLEOTIDE SEQUENCE [LARGE SCALE GENOMIC DNA]</scope>
    <source>
        <strain evidence="8">CGMCC 4.7645</strain>
    </source>
</reference>
<keyword evidence="5" id="KW-0717">Septation</keyword>
<dbReference type="InterPro" id="IPR006776">
    <property type="entry name" value="SsgB"/>
</dbReference>
<dbReference type="Pfam" id="PF04686">
    <property type="entry name" value="SsgA"/>
    <property type="match status" value="1"/>
</dbReference>
<dbReference type="InterPro" id="IPR038658">
    <property type="entry name" value="SsgB_sf"/>
</dbReference>
<dbReference type="Proteomes" id="UP001597417">
    <property type="component" value="Unassembled WGS sequence"/>
</dbReference>
<evidence type="ECO:0000256" key="4">
    <source>
        <dbReference type="ARBA" id="ARBA00022969"/>
    </source>
</evidence>